<gene>
    <name evidence="3" type="primary">LOC114247663</name>
</gene>
<name>A0A6J2K2K3_BOMMA</name>
<dbReference type="Pfam" id="PF06585">
    <property type="entry name" value="JHBP"/>
    <property type="match status" value="1"/>
</dbReference>
<dbReference type="Gene3D" id="3.15.10.30">
    <property type="entry name" value="Haemolymph juvenile hormone binding protein"/>
    <property type="match status" value="1"/>
</dbReference>
<dbReference type="AlphaFoldDB" id="A0A6J2K2K3"/>
<feature type="signal peptide" evidence="1">
    <location>
        <begin position="1"/>
        <end position="17"/>
    </location>
</feature>
<reference evidence="3" key="1">
    <citation type="submission" date="2025-08" db="UniProtKB">
        <authorList>
            <consortium name="RefSeq"/>
        </authorList>
    </citation>
    <scope>IDENTIFICATION</scope>
    <source>
        <tissue evidence="3">Silk gland</tissue>
    </source>
</reference>
<dbReference type="Proteomes" id="UP000504629">
    <property type="component" value="Unplaced"/>
</dbReference>
<sequence length="237" mass="26326">MFKFLFLIFCSVYVTHSAVAPFIKKCESDDSKCLKESAQATIPIFVEGIENLGVEKLDPFNIKYLDASSQLLKLILKDATVRGLRNTVVKKIRRNKLKSKLSITLLCSVDLEGEYELDGQVLILPIRGKGRLHAALRKVQISVEADLGVETGADGVQHWTVKDWNHNYQLKDKSTLELDNLFDGNDVLAQAAKQLIATSGNEIILEVGSPIVNAIATKIVENVKNFFKNVPATELEN</sequence>
<dbReference type="RefSeq" id="XP_028036471.1">
    <property type="nucleotide sequence ID" value="XM_028180670.1"/>
</dbReference>
<dbReference type="OrthoDB" id="6853364at2759"/>
<accession>A0A6J2K2K3</accession>
<keyword evidence="1" id="KW-0732">Signal</keyword>
<evidence type="ECO:0000256" key="1">
    <source>
        <dbReference type="SAM" id="SignalP"/>
    </source>
</evidence>
<dbReference type="InterPro" id="IPR010562">
    <property type="entry name" value="Haemolymph_juvenile_hormone-bd"/>
</dbReference>
<keyword evidence="2" id="KW-1185">Reference proteome</keyword>
<dbReference type="GO" id="GO:0005615">
    <property type="term" value="C:extracellular space"/>
    <property type="evidence" value="ECO:0007669"/>
    <property type="project" value="TreeGrafter"/>
</dbReference>
<feature type="chain" id="PRO_5026917245" evidence="1">
    <location>
        <begin position="18"/>
        <end position="237"/>
    </location>
</feature>
<organism evidence="2 3">
    <name type="scientific">Bombyx mandarina</name>
    <name type="common">Wild silk moth</name>
    <name type="synonym">Wild silkworm</name>
    <dbReference type="NCBI Taxonomy" id="7092"/>
    <lineage>
        <taxon>Eukaryota</taxon>
        <taxon>Metazoa</taxon>
        <taxon>Ecdysozoa</taxon>
        <taxon>Arthropoda</taxon>
        <taxon>Hexapoda</taxon>
        <taxon>Insecta</taxon>
        <taxon>Pterygota</taxon>
        <taxon>Neoptera</taxon>
        <taxon>Endopterygota</taxon>
        <taxon>Lepidoptera</taxon>
        <taxon>Glossata</taxon>
        <taxon>Ditrysia</taxon>
        <taxon>Bombycoidea</taxon>
        <taxon>Bombycidae</taxon>
        <taxon>Bombycinae</taxon>
        <taxon>Bombyx</taxon>
    </lineage>
</organism>
<protein>
    <submittedName>
        <fullName evidence="3">Circadian clock-controlled protein-like</fullName>
    </submittedName>
</protein>
<dbReference type="PANTHER" id="PTHR11008:SF32">
    <property type="entry name" value="CIRCADIAN CLOCK-CONTROLLED PROTEIN DAYWAKE-RELATED"/>
    <property type="match status" value="1"/>
</dbReference>
<dbReference type="SMART" id="SM00700">
    <property type="entry name" value="JHBP"/>
    <property type="match status" value="1"/>
</dbReference>
<dbReference type="KEGG" id="bman:114247663"/>
<dbReference type="InterPro" id="IPR038606">
    <property type="entry name" value="To_sf"/>
</dbReference>
<dbReference type="CTD" id="100302606"/>
<evidence type="ECO:0000313" key="3">
    <source>
        <dbReference type="RefSeq" id="XP_028036471.1"/>
    </source>
</evidence>
<dbReference type="GeneID" id="114247663"/>
<dbReference type="PANTHER" id="PTHR11008">
    <property type="entry name" value="PROTEIN TAKEOUT-LIKE PROTEIN"/>
    <property type="match status" value="1"/>
</dbReference>
<evidence type="ECO:0000313" key="2">
    <source>
        <dbReference type="Proteomes" id="UP000504629"/>
    </source>
</evidence>
<proteinExistence type="predicted"/>